<proteinExistence type="predicted"/>
<dbReference type="EMBL" id="MU394417">
    <property type="protein sequence ID" value="KAI6080893.1"/>
    <property type="molecule type" value="Genomic_DNA"/>
</dbReference>
<comment type="caution">
    <text evidence="1">The sequence shown here is derived from an EMBL/GenBank/DDBJ whole genome shotgun (WGS) entry which is preliminary data.</text>
</comment>
<evidence type="ECO:0000313" key="2">
    <source>
        <dbReference type="Proteomes" id="UP001497680"/>
    </source>
</evidence>
<dbReference type="Proteomes" id="UP001497680">
    <property type="component" value="Unassembled WGS sequence"/>
</dbReference>
<reference evidence="1 2" key="1">
    <citation type="journal article" date="2022" name="New Phytol.">
        <title>Ecological generalism drives hyperdiversity of secondary metabolite gene clusters in xylarialean endophytes.</title>
        <authorList>
            <person name="Franco M.E.E."/>
            <person name="Wisecaver J.H."/>
            <person name="Arnold A.E."/>
            <person name="Ju Y.M."/>
            <person name="Slot J.C."/>
            <person name="Ahrendt S."/>
            <person name="Moore L.P."/>
            <person name="Eastman K.E."/>
            <person name="Scott K."/>
            <person name="Konkel Z."/>
            <person name="Mondo S.J."/>
            <person name="Kuo A."/>
            <person name="Hayes R.D."/>
            <person name="Haridas S."/>
            <person name="Andreopoulos B."/>
            <person name="Riley R."/>
            <person name="LaButti K."/>
            <person name="Pangilinan J."/>
            <person name="Lipzen A."/>
            <person name="Amirebrahimi M."/>
            <person name="Yan J."/>
            <person name="Adam C."/>
            <person name="Keymanesh K."/>
            <person name="Ng V."/>
            <person name="Louie K."/>
            <person name="Northen T."/>
            <person name="Drula E."/>
            <person name="Henrissat B."/>
            <person name="Hsieh H.M."/>
            <person name="Youens-Clark K."/>
            <person name="Lutzoni F."/>
            <person name="Miadlikowska J."/>
            <person name="Eastwood D.C."/>
            <person name="Hamelin R.C."/>
            <person name="Grigoriev I.V."/>
            <person name="U'Ren J.M."/>
        </authorList>
    </citation>
    <scope>NUCLEOTIDE SEQUENCE [LARGE SCALE GENOMIC DNA]</scope>
    <source>
        <strain evidence="1 2">ER1909</strain>
    </source>
</reference>
<name>A0ACC0CKB9_9PEZI</name>
<evidence type="ECO:0000313" key="1">
    <source>
        <dbReference type="EMBL" id="KAI6080893.1"/>
    </source>
</evidence>
<sequence>MSTRTQDPISRAQRFRPTANTSTQSRRNNSQLPQGFPSIIDGSKNWSGVSSSKPQVHTLVLNESQIAEIGKGFEEFCKKELDGNEARRDNFPLPTLKDKLKQCALEIHDGVGVCVIRGIKPECHTNEVNAILHLALGSYVGDQRGIQNSKGDVLYHVTNPNYSVTPGKKRHGIHTSEALPFHTDMGCEILYLQVRGLASEGGHLCVASMATIYNDLVQSDPGVLHTLAEAKWPVQVSRRRSPVLRCPLLQYHKENLLISMDPARLGPHPAGQNSENQQLTPEQKNALSAIELRACKHKFRLELQPGDLVFINNLEVLHARESYIDNEFSSRHLVRLWLRNSELGRPIPDSMKMPWDDVYGNGAEKVRNRTYHIEPMPEYMECKYSNGTAAFVADGDSSSDGGDEKDVIHFTNSNGSN</sequence>
<keyword evidence="2" id="KW-1185">Reference proteome</keyword>
<protein>
    <submittedName>
        <fullName evidence="1">Clavaminate synthase-like protein</fullName>
    </submittedName>
</protein>
<organism evidence="1 2">
    <name type="scientific">Hypoxylon rubiginosum</name>
    <dbReference type="NCBI Taxonomy" id="110542"/>
    <lineage>
        <taxon>Eukaryota</taxon>
        <taxon>Fungi</taxon>
        <taxon>Dikarya</taxon>
        <taxon>Ascomycota</taxon>
        <taxon>Pezizomycotina</taxon>
        <taxon>Sordariomycetes</taxon>
        <taxon>Xylariomycetidae</taxon>
        <taxon>Xylariales</taxon>
        <taxon>Hypoxylaceae</taxon>
        <taxon>Hypoxylon</taxon>
    </lineage>
</organism>
<gene>
    <name evidence="1" type="ORF">F4821DRAFT_42071</name>
</gene>
<accession>A0ACC0CKB9</accession>